<accession>A0A8H7AS74</accession>
<reference evidence="2" key="1">
    <citation type="submission" date="2020-02" db="EMBL/GenBank/DDBJ databases">
        <authorList>
            <person name="Palmer J.M."/>
        </authorList>
    </citation>
    <scope>NUCLEOTIDE SEQUENCE</scope>
    <source>
        <strain evidence="2">EPUS1.4</strain>
        <tissue evidence="2">Thallus</tissue>
    </source>
</reference>
<name>A0A8H7AS74_9EURO</name>
<organism evidence="2 3">
    <name type="scientific">Endocarpon pusillum</name>
    <dbReference type="NCBI Taxonomy" id="364733"/>
    <lineage>
        <taxon>Eukaryota</taxon>
        <taxon>Fungi</taxon>
        <taxon>Dikarya</taxon>
        <taxon>Ascomycota</taxon>
        <taxon>Pezizomycotina</taxon>
        <taxon>Eurotiomycetes</taxon>
        <taxon>Chaetothyriomycetidae</taxon>
        <taxon>Verrucariales</taxon>
        <taxon>Verrucariaceae</taxon>
        <taxon>Endocarpon</taxon>
    </lineage>
</organism>
<proteinExistence type="predicted"/>
<feature type="region of interest" description="Disordered" evidence="1">
    <location>
        <begin position="1"/>
        <end position="44"/>
    </location>
</feature>
<feature type="region of interest" description="Disordered" evidence="1">
    <location>
        <begin position="100"/>
        <end position="121"/>
    </location>
</feature>
<dbReference type="Proteomes" id="UP000606974">
    <property type="component" value="Unassembled WGS sequence"/>
</dbReference>
<dbReference type="OrthoDB" id="4187532at2759"/>
<evidence type="ECO:0000256" key="1">
    <source>
        <dbReference type="SAM" id="MobiDB-lite"/>
    </source>
</evidence>
<evidence type="ECO:0000313" key="3">
    <source>
        <dbReference type="Proteomes" id="UP000606974"/>
    </source>
</evidence>
<comment type="caution">
    <text evidence="2">The sequence shown here is derived from an EMBL/GenBank/DDBJ whole genome shotgun (WGS) entry which is preliminary data.</text>
</comment>
<feature type="compositionally biased region" description="Basic and acidic residues" evidence="1">
    <location>
        <begin position="1"/>
        <end position="40"/>
    </location>
</feature>
<keyword evidence="3" id="KW-1185">Reference proteome</keyword>
<dbReference type="AlphaFoldDB" id="A0A8H7AS74"/>
<feature type="compositionally biased region" description="Basic and acidic residues" evidence="1">
    <location>
        <begin position="108"/>
        <end position="121"/>
    </location>
</feature>
<sequence length="165" mass="19098">MYAHPDEENLTRWLDKQKFEEDKARKEQFEKDKALKDRKPTPWSREAWQAVAARNRAVVVKPERQFPIIITSSTGPFTTPQILQEAAGLSSLPEVQWMTRTSFSASEEGSRDPDGEEPEKVQYCDVNLKQRLQVQEYSDGEENALIWFQGKKRAAWLARSVKAEE</sequence>
<protein>
    <submittedName>
        <fullName evidence="2">Uncharacterized protein</fullName>
    </submittedName>
</protein>
<evidence type="ECO:0000313" key="2">
    <source>
        <dbReference type="EMBL" id="KAF7513389.1"/>
    </source>
</evidence>
<dbReference type="EMBL" id="JAACFV010000006">
    <property type="protein sequence ID" value="KAF7513389.1"/>
    <property type="molecule type" value="Genomic_DNA"/>
</dbReference>
<gene>
    <name evidence="2" type="ORF">GJ744_009810</name>
</gene>